<comment type="caution">
    <text evidence="1">The sequence shown here is derived from an EMBL/GenBank/DDBJ whole genome shotgun (WGS) entry which is preliminary data.</text>
</comment>
<proteinExistence type="predicted"/>
<evidence type="ECO:0000313" key="2">
    <source>
        <dbReference type="Proteomes" id="UP000827872"/>
    </source>
</evidence>
<evidence type="ECO:0000313" key="1">
    <source>
        <dbReference type="EMBL" id="KAH8012079.1"/>
    </source>
</evidence>
<sequence length="99" mass="10993">MLRDMTSGHSELPGCTSLKLLLLGYEHSKYNDVVVVPSFTGSFGGKAGWQEPYALCTVKVRQCKNTEGPIKSVQQPSCRFYPISSCTVPDSDQDHDMHR</sequence>
<protein>
    <submittedName>
        <fullName evidence="1">Uncharacterized protein</fullName>
    </submittedName>
</protein>
<reference evidence="1" key="1">
    <citation type="submission" date="2021-08" db="EMBL/GenBank/DDBJ databases">
        <title>The first chromosome-level gecko genome reveals the dynamic sex chromosomes of Neotropical dwarf geckos (Sphaerodactylidae: Sphaerodactylus).</title>
        <authorList>
            <person name="Pinto B.J."/>
            <person name="Keating S.E."/>
            <person name="Gamble T."/>
        </authorList>
    </citation>
    <scope>NUCLEOTIDE SEQUENCE</scope>
    <source>
        <strain evidence="1">TG3544</strain>
    </source>
</reference>
<name>A0ACB8FY69_9SAUR</name>
<dbReference type="Proteomes" id="UP000827872">
    <property type="component" value="Linkage Group LG13"/>
</dbReference>
<dbReference type="EMBL" id="CM037626">
    <property type="protein sequence ID" value="KAH8012079.1"/>
    <property type="molecule type" value="Genomic_DNA"/>
</dbReference>
<organism evidence="1 2">
    <name type="scientific">Sphaerodactylus townsendi</name>
    <dbReference type="NCBI Taxonomy" id="933632"/>
    <lineage>
        <taxon>Eukaryota</taxon>
        <taxon>Metazoa</taxon>
        <taxon>Chordata</taxon>
        <taxon>Craniata</taxon>
        <taxon>Vertebrata</taxon>
        <taxon>Euteleostomi</taxon>
        <taxon>Lepidosauria</taxon>
        <taxon>Squamata</taxon>
        <taxon>Bifurcata</taxon>
        <taxon>Gekkota</taxon>
        <taxon>Sphaerodactylidae</taxon>
        <taxon>Sphaerodactylus</taxon>
    </lineage>
</organism>
<accession>A0ACB8FY69</accession>
<gene>
    <name evidence="1" type="ORF">K3G42_014015</name>
</gene>
<keyword evidence="2" id="KW-1185">Reference proteome</keyword>